<dbReference type="InterPro" id="IPR029058">
    <property type="entry name" value="AB_hydrolase_fold"/>
</dbReference>
<dbReference type="InterPro" id="IPR050266">
    <property type="entry name" value="AB_hydrolase_sf"/>
</dbReference>
<evidence type="ECO:0000256" key="1">
    <source>
        <dbReference type="ARBA" id="ARBA00022801"/>
    </source>
</evidence>
<dbReference type="InterPro" id="IPR000073">
    <property type="entry name" value="AB_hydrolase_1"/>
</dbReference>
<gene>
    <name evidence="3" type="ORF">CHLNCDRAFT_140070</name>
</gene>
<dbReference type="InParanoid" id="E1ZRI6"/>
<dbReference type="GO" id="GO:0016787">
    <property type="term" value="F:hydrolase activity"/>
    <property type="evidence" value="ECO:0007669"/>
    <property type="project" value="UniProtKB-KW"/>
</dbReference>
<dbReference type="KEGG" id="cvr:CHLNCDRAFT_140070"/>
<dbReference type="PANTHER" id="PTHR43798:SF31">
    <property type="entry name" value="AB HYDROLASE SUPERFAMILY PROTEIN YCLE"/>
    <property type="match status" value="1"/>
</dbReference>
<dbReference type="OMA" id="HWCYWEK"/>
<dbReference type="Proteomes" id="UP000008141">
    <property type="component" value="Unassembled WGS sequence"/>
</dbReference>
<dbReference type="Pfam" id="PF00561">
    <property type="entry name" value="Abhydrolase_1"/>
    <property type="match status" value="1"/>
</dbReference>
<evidence type="ECO:0000313" key="3">
    <source>
        <dbReference type="EMBL" id="EFN51577.1"/>
    </source>
</evidence>
<keyword evidence="1" id="KW-0378">Hydrolase</keyword>
<dbReference type="GeneID" id="17350993"/>
<sequence length="287" mass="31775">MQSLLKYVPGKGPEDAAVPPNNTFITTTDGVKIAWERHGRLGGPVVVLVHGWSGSRHYFDLNARPLANAGCTGLRIARLAADLRDLLTELDLQDVTVVGTSMGAAVIWCYIELFGEARLKQAVFVDQAPLQNTAPDWKWGSTGCYDLASLTRLQCKVEMDFPGFARDNGRFCTSLPLAAEVVRVLEQETLRADPAALGQLMADHTTIDWRPLLPRIQIPCLNIVGRQSAVFPWYGSEAVGKLVPNAHTVFFEKANHWLYLEQPEAFNKLVADFVQNGFLHVSRVLHL</sequence>
<dbReference type="STRING" id="554065.E1ZRI6"/>
<organism evidence="4">
    <name type="scientific">Chlorella variabilis</name>
    <name type="common">Green alga</name>
    <dbReference type="NCBI Taxonomy" id="554065"/>
    <lineage>
        <taxon>Eukaryota</taxon>
        <taxon>Viridiplantae</taxon>
        <taxon>Chlorophyta</taxon>
        <taxon>core chlorophytes</taxon>
        <taxon>Trebouxiophyceae</taxon>
        <taxon>Chlorellales</taxon>
        <taxon>Chlorellaceae</taxon>
        <taxon>Chlorella clade</taxon>
        <taxon>Chlorella</taxon>
    </lineage>
</organism>
<dbReference type="EMBL" id="GL433862">
    <property type="protein sequence ID" value="EFN51577.1"/>
    <property type="molecule type" value="Genomic_DNA"/>
</dbReference>
<dbReference type="RefSeq" id="XP_005843679.1">
    <property type="nucleotide sequence ID" value="XM_005843617.1"/>
</dbReference>
<dbReference type="AlphaFoldDB" id="E1ZRI6"/>
<dbReference type="OrthoDB" id="7130006at2759"/>
<dbReference type="eggNOG" id="ENOG502RZTA">
    <property type="taxonomic scope" value="Eukaryota"/>
</dbReference>
<evidence type="ECO:0000259" key="2">
    <source>
        <dbReference type="Pfam" id="PF00561"/>
    </source>
</evidence>
<evidence type="ECO:0000313" key="4">
    <source>
        <dbReference type="Proteomes" id="UP000008141"/>
    </source>
</evidence>
<dbReference type="PANTHER" id="PTHR43798">
    <property type="entry name" value="MONOACYLGLYCEROL LIPASE"/>
    <property type="match status" value="1"/>
</dbReference>
<proteinExistence type="predicted"/>
<dbReference type="GO" id="GO:0016020">
    <property type="term" value="C:membrane"/>
    <property type="evidence" value="ECO:0007669"/>
    <property type="project" value="TreeGrafter"/>
</dbReference>
<accession>E1ZRI6</accession>
<dbReference type="SUPFAM" id="SSF53474">
    <property type="entry name" value="alpha/beta-Hydrolases"/>
    <property type="match status" value="1"/>
</dbReference>
<feature type="domain" description="AB hydrolase-1" evidence="2">
    <location>
        <begin position="72"/>
        <end position="263"/>
    </location>
</feature>
<protein>
    <recommendedName>
        <fullName evidence="2">AB hydrolase-1 domain-containing protein</fullName>
    </recommendedName>
</protein>
<dbReference type="Gene3D" id="3.40.50.1820">
    <property type="entry name" value="alpha/beta hydrolase"/>
    <property type="match status" value="1"/>
</dbReference>
<name>E1ZRI6_CHLVA</name>
<keyword evidence="4" id="KW-1185">Reference proteome</keyword>
<reference evidence="3 4" key="1">
    <citation type="journal article" date="2010" name="Plant Cell">
        <title>The Chlorella variabilis NC64A genome reveals adaptation to photosymbiosis, coevolution with viruses, and cryptic sex.</title>
        <authorList>
            <person name="Blanc G."/>
            <person name="Duncan G."/>
            <person name="Agarkova I."/>
            <person name="Borodovsky M."/>
            <person name="Gurnon J."/>
            <person name="Kuo A."/>
            <person name="Lindquist E."/>
            <person name="Lucas S."/>
            <person name="Pangilinan J."/>
            <person name="Polle J."/>
            <person name="Salamov A."/>
            <person name="Terry A."/>
            <person name="Yamada T."/>
            <person name="Dunigan D.D."/>
            <person name="Grigoriev I.V."/>
            <person name="Claverie J.M."/>
            <person name="Van Etten J.L."/>
        </authorList>
    </citation>
    <scope>NUCLEOTIDE SEQUENCE [LARGE SCALE GENOMIC DNA]</scope>
    <source>
        <strain evidence="3 4">NC64A</strain>
    </source>
</reference>